<keyword evidence="3" id="KW-0804">Transcription</keyword>
<dbReference type="SUPFAM" id="SSF46785">
    <property type="entry name" value="Winged helix' DNA-binding domain"/>
    <property type="match status" value="1"/>
</dbReference>
<dbReference type="CDD" id="cd07377">
    <property type="entry name" value="WHTH_GntR"/>
    <property type="match status" value="1"/>
</dbReference>
<name>A0ABQ1ZWT9_9BACL</name>
<organism evidence="5 6">
    <name type="scientific">Saccharibacillus endophyticus</name>
    <dbReference type="NCBI Taxonomy" id="2060666"/>
    <lineage>
        <taxon>Bacteria</taxon>
        <taxon>Bacillati</taxon>
        <taxon>Bacillota</taxon>
        <taxon>Bacilli</taxon>
        <taxon>Bacillales</taxon>
        <taxon>Paenibacillaceae</taxon>
        <taxon>Saccharibacillus</taxon>
    </lineage>
</organism>
<evidence type="ECO:0000256" key="2">
    <source>
        <dbReference type="ARBA" id="ARBA00023125"/>
    </source>
</evidence>
<sequence>MFEKLEKQTLSGQVYARLERLITDGEWGIGSRIPREADLMEKLGVSRNTLREAIRGLVQVGLLETRQGDGTFVTATSELSAILHKRMSRSSVIEALEVQHALDREAAALACLRRTDEQLRQMEQYAKQCFETIERNDHEAYREADWMLHRTIVMASHNQLLIDLYENLFEKLQISFFFNRFIPERHSEVGHPALIAAIRNRDAEAAVRAVDRYIALFKSPHEETDGSNSLNLSGNGE</sequence>
<dbReference type="PROSITE" id="PS50949">
    <property type="entry name" value="HTH_GNTR"/>
    <property type="match status" value="1"/>
</dbReference>
<dbReference type="InterPro" id="IPR036388">
    <property type="entry name" value="WH-like_DNA-bd_sf"/>
</dbReference>
<evidence type="ECO:0000256" key="1">
    <source>
        <dbReference type="ARBA" id="ARBA00023015"/>
    </source>
</evidence>
<dbReference type="EMBL" id="BMDD01000003">
    <property type="protein sequence ID" value="GGH79281.1"/>
    <property type="molecule type" value="Genomic_DNA"/>
</dbReference>
<dbReference type="Pfam" id="PF07729">
    <property type="entry name" value="FCD"/>
    <property type="match status" value="1"/>
</dbReference>
<dbReference type="PANTHER" id="PTHR43537:SF47">
    <property type="entry name" value="REGULATORY PROTEIN GNTR HTH"/>
    <property type="match status" value="1"/>
</dbReference>
<dbReference type="Pfam" id="PF00392">
    <property type="entry name" value="GntR"/>
    <property type="match status" value="1"/>
</dbReference>
<dbReference type="SMART" id="SM00895">
    <property type="entry name" value="FCD"/>
    <property type="match status" value="1"/>
</dbReference>
<feature type="domain" description="HTH gntR-type" evidence="4">
    <location>
        <begin position="8"/>
        <end position="76"/>
    </location>
</feature>
<evidence type="ECO:0000313" key="6">
    <source>
        <dbReference type="Proteomes" id="UP000605427"/>
    </source>
</evidence>
<dbReference type="PANTHER" id="PTHR43537">
    <property type="entry name" value="TRANSCRIPTIONAL REGULATOR, GNTR FAMILY"/>
    <property type="match status" value="1"/>
</dbReference>
<dbReference type="SMART" id="SM00345">
    <property type="entry name" value="HTH_GNTR"/>
    <property type="match status" value="1"/>
</dbReference>
<evidence type="ECO:0000256" key="3">
    <source>
        <dbReference type="ARBA" id="ARBA00023163"/>
    </source>
</evidence>
<dbReference type="InterPro" id="IPR036390">
    <property type="entry name" value="WH_DNA-bd_sf"/>
</dbReference>
<evidence type="ECO:0000313" key="5">
    <source>
        <dbReference type="EMBL" id="GGH79281.1"/>
    </source>
</evidence>
<gene>
    <name evidence="5" type="ORF">GCM10007362_25840</name>
</gene>
<dbReference type="PRINTS" id="PR00035">
    <property type="entry name" value="HTHGNTR"/>
</dbReference>
<proteinExistence type="predicted"/>
<dbReference type="Gene3D" id="1.20.120.530">
    <property type="entry name" value="GntR ligand-binding domain-like"/>
    <property type="match status" value="1"/>
</dbReference>
<accession>A0ABQ1ZWT9</accession>
<keyword evidence="1" id="KW-0805">Transcription regulation</keyword>
<dbReference type="Proteomes" id="UP000605427">
    <property type="component" value="Unassembled WGS sequence"/>
</dbReference>
<reference evidence="6" key="1">
    <citation type="journal article" date="2019" name="Int. J. Syst. Evol. Microbiol.">
        <title>The Global Catalogue of Microorganisms (GCM) 10K type strain sequencing project: providing services to taxonomists for standard genome sequencing and annotation.</title>
        <authorList>
            <consortium name="The Broad Institute Genomics Platform"/>
            <consortium name="The Broad Institute Genome Sequencing Center for Infectious Disease"/>
            <person name="Wu L."/>
            <person name="Ma J."/>
        </authorList>
    </citation>
    <scope>NUCLEOTIDE SEQUENCE [LARGE SCALE GENOMIC DNA]</scope>
    <source>
        <strain evidence="6">CCM 8702</strain>
    </source>
</reference>
<keyword evidence="2" id="KW-0238">DNA-binding</keyword>
<comment type="caution">
    <text evidence="5">The sequence shown here is derived from an EMBL/GenBank/DDBJ whole genome shotgun (WGS) entry which is preliminary data.</text>
</comment>
<dbReference type="InterPro" id="IPR008920">
    <property type="entry name" value="TF_FadR/GntR_C"/>
</dbReference>
<keyword evidence="6" id="KW-1185">Reference proteome</keyword>
<protein>
    <submittedName>
        <fullName evidence="5">Transcriptional regulator</fullName>
    </submittedName>
</protein>
<dbReference type="Gene3D" id="1.10.10.10">
    <property type="entry name" value="Winged helix-like DNA-binding domain superfamily/Winged helix DNA-binding domain"/>
    <property type="match status" value="1"/>
</dbReference>
<dbReference type="RefSeq" id="WP_172243989.1">
    <property type="nucleotide sequence ID" value="NZ_BMDD01000003.1"/>
</dbReference>
<dbReference type="InterPro" id="IPR000524">
    <property type="entry name" value="Tscrpt_reg_HTH_GntR"/>
</dbReference>
<dbReference type="InterPro" id="IPR011711">
    <property type="entry name" value="GntR_C"/>
</dbReference>
<dbReference type="SUPFAM" id="SSF48008">
    <property type="entry name" value="GntR ligand-binding domain-like"/>
    <property type="match status" value="1"/>
</dbReference>
<evidence type="ECO:0000259" key="4">
    <source>
        <dbReference type="PROSITE" id="PS50949"/>
    </source>
</evidence>